<feature type="domain" description="ParB-like N-terminal" evidence="2">
    <location>
        <begin position="10"/>
        <end position="95"/>
    </location>
</feature>
<evidence type="ECO:0000256" key="1">
    <source>
        <dbReference type="SAM" id="MobiDB-lite"/>
    </source>
</evidence>
<proteinExistence type="predicted"/>
<name>A0ABP6VQY8_9ACTN</name>
<dbReference type="Pfam" id="PF02195">
    <property type="entry name" value="ParB_N"/>
    <property type="match status" value="1"/>
</dbReference>
<dbReference type="InterPro" id="IPR003115">
    <property type="entry name" value="ParB_N"/>
</dbReference>
<dbReference type="SMART" id="SM00470">
    <property type="entry name" value="ParB"/>
    <property type="match status" value="1"/>
</dbReference>
<gene>
    <name evidence="3" type="ORF">GCM10022263_28420</name>
</gene>
<dbReference type="RefSeq" id="WP_218235323.1">
    <property type="nucleotide sequence ID" value="NZ_BAABBB010000015.1"/>
</dbReference>
<evidence type="ECO:0000313" key="4">
    <source>
        <dbReference type="Proteomes" id="UP001500301"/>
    </source>
</evidence>
<dbReference type="PANTHER" id="PTHR33375">
    <property type="entry name" value="CHROMOSOME-PARTITIONING PROTEIN PARB-RELATED"/>
    <property type="match status" value="1"/>
</dbReference>
<organism evidence="3 4">
    <name type="scientific">Nocardioides daeguensis</name>
    <dbReference type="NCBI Taxonomy" id="908359"/>
    <lineage>
        <taxon>Bacteria</taxon>
        <taxon>Bacillati</taxon>
        <taxon>Actinomycetota</taxon>
        <taxon>Actinomycetes</taxon>
        <taxon>Propionibacteriales</taxon>
        <taxon>Nocardioidaceae</taxon>
        <taxon>Nocardioides</taxon>
    </lineage>
</organism>
<dbReference type="InterPro" id="IPR050336">
    <property type="entry name" value="Chromosome_partition/occlusion"/>
</dbReference>
<evidence type="ECO:0000313" key="3">
    <source>
        <dbReference type="EMBL" id="GAA3539220.1"/>
    </source>
</evidence>
<accession>A0ABP6VQY8</accession>
<dbReference type="EMBL" id="BAABBB010000015">
    <property type="protein sequence ID" value="GAA3539220.1"/>
    <property type="molecule type" value="Genomic_DNA"/>
</dbReference>
<dbReference type="PANTHER" id="PTHR33375:SF1">
    <property type="entry name" value="CHROMOSOME-PARTITIONING PROTEIN PARB-RELATED"/>
    <property type="match status" value="1"/>
</dbReference>
<evidence type="ECO:0000259" key="2">
    <source>
        <dbReference type="SMART" id="SM00470"/>
    </source>
</evidence>
<comment type="caution">
    <text evidence="3">The sequence shown here is derived from an EMBL/GenBank/DDBJ whole genome shotgun (WGS) entry which is preliminary data.</text>
</comment>
<protein>
    <recommendedName>
        <fullName evidence="2">ParB-like N-terminal domain-containing protein</fullName>
    </recommendedName>
</protein>
<keyword evidence="4" id="KW-1185">Reference proteome</keyword>
<dbReference type="Proteomes" id="UP001500301">
    <property type="component" value="Unassembled WGS sequence"/>
</dbReference>
<reference evidence="4" key="1">
    <citation type="journal article" date="2019" name="Int. J. Syst. Evol. Microbiol.">
        <title>The Global Catalogue of Microorganisms (GCM) 10K type strain sequencing project: providing services to taxonomists for standard genome sequencing and annotation.</title>
        <authorList>
            <consortium name="The Broad Institute Genomics Platform"/>
            <consortium name="The Broad Institute Genome Sequencing Center for Infectious Disease"/>
            <person name="Wu L."/>
            <person name="Ma J."/>
        </authorList>
    </citation>
    <scope>NUCLEOTIDE SEQUENCE [LARGE SCALE GENOMIC DNA]</scope>
    <source>
        <strain evidence="4">JCM 17460</strain>
    </source>
</reference>
<feature type="region of interest" description="Disordered" evidence="1">
    <location>
        <begin position="121"/>
        <end position="158"/>
    </location>
</feature>
<sequence length="326" mass="36565">MPDSRGHIELQRGIDSIQVFDHHRRDPGDLHPLMESLERVGLLQPVTITPEGYLICGYRRLEAARRLGWTTVRVWVRSGLSDELTRLLAERDDNLTHKPLSAYEAAQLFKEMSAIIAEDASRRQRATQFGSDTDRDGAQDGAAESAAPHRPGEGDSRRRAAEMITGSASYTRLNQIIEMERIAGDRERPAAVRRVANDELERIRNGGAVDPGYQRVRAVVAAAEADPSNPEFDQRIAQTLKQARADRARRIKENRIKRAAAAATAKRSVKSFGMVWSEMEGWSKHYDVDEIARESSNDDWSTFLRVLQETNAFAEAVDLARTCVTT</sequence>